<feature type="domain" description="PA14" evidence="2">
    <location>
        <begin position="220"/>
        <end position="363"/>
    </location>
</feature>
<dbReference type="InterPro" id="IPR011658">
    <property type="entry name" value="PA14_dom"/>
</dbReference>
<sequence length="592" mass="64631">MGNRNPLAQSIYFLAGLLSCVMLKYILFSAVLFAAACSTDPLEVQTIETGERAPDDGLQPLEMNSAPEGWVMADGVLTATGPARLELLPNHEAVTLAFSFRLDEEGEARLLLGGTHALTLPTLDLDTTVSKRAEVSATPGVWQNLELAYLPARGQDPPLLVATYLNGNLIYYQQPLPATGGGAGGPLTLELLQGEMSLTNMRSLGQAGRSSAVDSAGEVELSLPLIRYAYYDIAGNPEDVTDYASLTPTKQGYISRFDLDGLREKGSGYALRFTSELDIPKAGTYKFRITSPASTRLYIDDELVVDLGGRVEGIEGGGSVELGEGNHRVRLDHYQFTGWNHLKVKYALEGQEFASFNDMPEDRAVATPRSGEPLAIEADERPYLLRSFLNFPPARVYDYTDKRTHVINVGEARGPHYSYDLRNGSLLQAWRGPYLDVSEMWVGRGEPQVARALAPVVAFDGRPQWNTDTDAWPEHAEDFHHLRYELDGAGRPTFFFATPGGGEVSDEIVPTDRGLRRTLINHSTDEILVTSVVAAAAIRETGKGSFELVDPGLQVSIDQLASGGLRLLRGEGTQRLVAELPPGEQLTYSLNW</sequence>
<keyword evidence="4" id="KW-1185">Reference proteome</keyword>
<evidence type="ECO:0000259" key="2">
    <source>
        <dbReference type="PROSITE" id="PS51820"/>
    </source>
</evidence>
<dbReference type="InterPro" id="IPR037524">
    <property type="entry name" value="PA14/GLEYA"/>
</dbReference>
<reference evidence="3 4" key="1">
    <citation type="submission" date="2017-10" db="EMBL/GenBank/DDBJ databases">
        <title>The draft genome sequence of Lewinella marina KCTC 32374.</title>
        <authorList>
            <person name="Wang K."/>
        </authorList>
    </citation>
    <scope>NUCLEOTIDE SEQUENCE [LARGE SCALE GENOMIC DNA]</scope>
    <source>
        <strain evidence="3 4">MKG-38</strain>
    </source>
</reference>
<comment type="caution">
    <text evidence="3">The sequence shown here is derived from an EMBL/GenBank/DDBJ whole genome shotgun (WGS) entry which is preliminary data.</text>
</comment>
<dbReference type="Pfam" id="PF07691">
    <property type="entry name" value="PA14"/>
    <property type="match status" value="1"/>
</dbReference>
<dbReference type="PROSITE" id="PS51820">
    <property type="entry name" value="PA14"/>
    <property type="match status" value="1"/>
</dbReference>
<evidence type="ECO:0000313" key="4">
    <source>
        <dbReference type="Proteomes" id="UP000226437"/>
    </source>
</evidence>
<dbReference type="EMBL" id="PDLO01000003">
    <property type="protein sequence ID" value="PHK98833.1"/>
    <property type="molecule type" value="Genomic_DNA"/>
</dbReference>
<dbReference type="SUPFAM" id="SSF56988">
    <property type="entry name" value="Anthrax protective antigen"/>
    <property type="match status" value="1"/>
</dbReference>
<proteinExistence type="predicted"/>
<accession>A0A2G0CFS8</accession>
<keyword evidence="1" id="KW-0812">Transmembrane</keyword>
<dbReference type="Gene3D" id="3.90.182.10">
    <property type="entry name" value="Toxin - Anthrax Protective Antigen,domain 1"/>
    <property type="match status" value="1"/>
</dbReference>
<dbReference type="OrthoDB" id="938897at2"/>
<keyword evidence="1" id="KW-0472">Membrane</keyword>
<protein>
    <recommendedName>
        <fullName evidence="2">PA14 domain-containing protein</fullName>
    </recommendedName>
</protein>
<dbReference type="Proteomes" id="UP000226437">
    <property type="component" value="Unassembled WGS sequence"/>
</dbReference>
<organism evidence="3 4">
    <name type="scientific">Neolewinella marina</name>
    <dbReference type="NCBI Taxonomy" id="438751"/>
    <lineage>
        <taxon>Bacteria</taxon>
        <taxon>Pseudomonadati</taxon>
        <taxon>Bacteroidota</taxon>
        <taxon>Saprospiria</taxon>
        <taxon>Saprospirales</taxon>
        <taxon>Lewinellaceae</taxon>
        <taxon>Neolewinella</taxon>
    </lineage>
</organism>
<feature type="transmembrane region" description="Helical" evidence="1">
    <location>
        <begin position="12"/>
        <end position="36"/>
    </location>
</feature>
<evidence type="ECO:0000313" key="3">
    <source>
        <dbReference type="EMBL" id="PHK98833.1"/>
    </source>
</evidence>
<dbReference type="AlphaFoldDB" id="A0A2G0CFS8"/>
<evidence type="ECO:0000256" key="1">
    <source>
        <dbReference type="SAM" id="Phobius"/>
    </source>
</evidence>
<dbReference type="PROSITE" id="PS51257">
    <property type="entry name" value="PROKAR_LIPOPROTEIN"/>
    <property type="match status" value="1"/>
</dbReference>
<gene>
    <name evidence="3" type="ORF">CGL56_10245</name>
</gene>
<name>A0A2G0CFS8_9BACT</name>
<keyword evidence="1" id="KW-1133">Transmembrane helix</keyword>